<keyword evidence="3" id="KW-1185">Reference proteome</keyword>
<proteinExistence type="predicted"/>
<feature type="compositionally biased region" description="Polar residues" evidence="1">
    <location>
        <begin position="1"/>
        <end position="33"/>
    </location>
</feature>
<feature type="region of interest" description="Disordered" evidence="1">
    <location>
        <begin position="1"/>
        <end position="44"/>
    </location>
</feature>
<feature type="compositionally biased region" description="Low complexity" evidence="1">
    <location>
        <begin position="161"/>
        <end position="172"/>
    </location>
</feature>
<dbReference type="Proteomes" id="UP000247810">
    <property type="component" value="Unassembled WGS sequence"/>
</dbReference>
<feature type="region of interest" description="Disordered" evidence="1">
    <location>
        <begin position="154"/>
        <end position="175"/>
    </location>
</feature>
<sequence>MSDLSVSEGSDSQSDAAVFSDSENIGTSISSETPLEKSAATDGASVTVEDVVEELNINEFTEYDAPLLMLAARQLWKKRISVRLADGPGVNLEYLSESDLPIETSPRRRQKRGVAKAADNASYDGDDECRSMSKCKKHGAKRIVKVCETLRERRGGSSAASTPRDSVPSSSSYQKPTMEDLKSAFFRCDRKLQAALDAMYDAQDLIDEWLGILPDE</sequence>
<feature type="region of interest" description="Disordered" evidence="1">
    <location>
        <begin position="103"/>
        <end position="127"/>
    </location>
</feature>
<organism evidence="2 3">
    <name type="scientific">Aspergillus ellipticus CBS 707.79</name>
    <dbReference type="NCBI Taxonomy" id="1448320"/>
    <lineage>
        <taxon>Eukaryota</taxon>
        <taxon>Fungi</taxon>
        <taxon>Dikarya</taxon>
        <taxon>Ascomycota</taxon>
        <taxon>Pezizomycotina</taxon>
        <taxon>Eurotiomycetes</taxon>
        <taxon>Eurotiomycetidae</taxon>
        <taxon>Eurotiales</taxon>
        <taxon>Aspergillaceae</taxon>
        <taxon>Aspergillus</taxon>
        <taxon>Aspergillus subgen. Circumdati</taxon>
    </lineage>
</organism>
<accession>A0A319DI14</accession>
<dbReference type="EMBL" id="KZ825828">
    <property type="protein sequence ID" value="PYH97131.1"/>
    <property type="molecule type" value="Genomic_DNA"/>
</dbReference>
<evidence type="ECO:0000313" key="2">
    <source>
        <dbReference type="EMBL" id="PYH97131.1"/>
    </source>
</evidence>
<protein>
    <submittedName>
        <fullName evidence="2">Uncharacterized protein</fullName>
    </submittedName>
</protein>
<reference evidence="2 3" key="1">
    <citation type="submission" date="2018-02" db="EMBL/GenBank/DDBJ databases">
        <title>The genomes of Aspergillus section Nigri reveals drivers in fungal speciation.</title>
        <authorList>
            <consortium name="DOE Joint Genome Institute"/>
            <person name="Vesth T.C."/>
            <person name="Nybo J."/>
            <person name="Theobald S."/>
            <person name="Brandl J."/>
            <person name="Frisvad J.C."/>
            <person name="Nielsen K.F."/>
            <person name="Lyhne E.K."/>
            <person name="Kogle M.E."/>
            <person name="Kuo A."/>
            <person name="Riley R."/>
            <person name="Clum A."/>
            <person name="Nolan M."/>
            <person name="Lipzen A."/>
            <person name="Salamov A."/>
            <person name="Henrissat B."/>
            <person name="Wiebenga A."/>
            <person name="De vries R.P."/>
            <person name="Grigoriev I.V."/>
            <person name="Mortensen U.H."/>
            <person name="Andersen M.R."/>
            <person name="Baker S.E."/>
        </authorList>
    </citation>
    <scope>NUCLEOTIDE SEQUENCE [LARGE SCALE GENOMIC DNA]</scope>
    <source>
        <strain evidence="2 3">CBS 707.79</strain>
    </source>
</reference>
<dbReference type="AlphaFoldDB" id="A0A319DI14"/>
<gene>
    <name evidence="2" type="ORF">BO71DRAFT_427330</name>
</gene>
<evidence type="ECO:0000256" key="1">
    <source>
        <dbReference type="SAM" id="MobiDB-lite"/>
    </source>
</evidence>
<evidence type="ECO:0000313" key="3">
    <source>
        <dbReference type="Proteomes" id="UP000247810"/>
    </source>
</evidence>
<name>A0A319DI14_9EURO</name>
<dbReference type="VEuPathDB" id="FungiDB:BO71DRAFT_427330"/>